<keyword evidence="4" id="KW-0804">Transcription</keyword>
<evidence type="ECO:0000256" key="5">
    <source>
        <dbReference type="ARBA" id="ARBA00023242"/>
    </source>
</evidence>
<dbReference type="KEGG" id="tps:THAPSDRAFT_2703"/>
<name>B8BV42_THAPS</name>
<organism evidence="8 9">
    <name type="scientific">Thalassiosira pseudonana</name>
    <name type="common">Marine diatom</name>
    <name type="synonym">Cyclotella nana</name>
    <dbReference type="NCBI Taxonomy" id="35128"/>
    <lineage>
        <taxon>Eukaryota</taxon>
        <taxon>Sar</taxon>
        <taxon>Stramenopiles</taxon>
        <taxon>Ochrophyta</taxon>
        <taxon>Bacillariophyta</taxon>
        <taxon>Coscinodiscophyceae</taxon>
        <taxon>Thalassiosirophycidae</taxon>
        <taxon>Thalassiosirales</taxon>
        <taxon>Thalassiosiraceae</taxon>
        <taxon>Thalassiosira</taxon>
    </lineage>
</organism>
<evidence type="ECO:0000313" key="9">
    <source>
        <dbReference type="Proteomes" id="UP000001449"/>
    </source>
</evidence>
<feature type="domain" description="Cell division control protein 73 C-terminal" evidence="7">
    <location>
        <begin position="410"/>
        <end position="567"/>
    </location>
</feature>
<dbReference type="AlphaFoldDB" id="B8BV42"/>
<feature type="compositionally biased region" description="Low complexity" evidence="6">
    <location>
        <begin position="321"/>
        <end position="331"/>
    </location>
</feature>
<dbReference type="GO" id="GO:0016593">
    <property type="term" value="C:Cdc73/Paf1 complex"/>
    <property type="evidence" value="ECO:0000318"/>
    <property type="project" value="GO_Central"/>
</dbReference>
<feature type="region of interest" description="Disordered" evidence="6">
    <location>
        <begin position="363"/>
        <end position="392"/>
    </location>
</feature>
<dbReference type="InterPro" id="IPR031336">
    <property type="entry name" value="CDC73_C"/>
</dbReference>
<sequence>MPSTAAASPIIPLLQKACAASLPTTTSLSPDGQTLTILSTPHDATAQLTLTLPDNKTVTYSLASIYLQLLHPGVLQYRKACEGAGVEDPVKVLDKAGITSFFLDAPSDGGVDGAEGEGTATPAKLDGDDMDMSDEEAKEREQQKEASSREEKNRRRSGSDSRHNKDKDRRRSKSKTPSKSDKKLVAAKQSTPITNEQLVANLSTIVDKRNKSEGKEAASGDGGASASAAGDDSVKESDGTPADITPATTPLPFDGEHDAESEKERELLLSWLSPAGFEVNSPEVAAAIEADRDATRRITALEIPVGDSASILRAGAGGKGSAEANSAAANASGGGGGTTPGSVKKRDFARVLEIYQEVVQAEEKAKRASSSGSKRPAPPGGPSSSSKSVRGAGSGAAAAVGASVAKIDGNPIIVVPNAMTSCITMVNAGFFLGKEATFIPRDQAVKRPDAGKRGGTISITRKLTSRLGGGDITFDIIDNPTTRLQKEDWNRVVAVIAQGASWQFKGWRYSEPVDLFSRAFGFYVGLEGAAVPNELKGWNCKIGKVSRDRRGLDNICLASFWNGLDEFMAVHKQGYSRM</sequence>
<dbReference type="InterPro" id="IPR007852">
    <property type="entry name" value="Cdc73/Parafibromin"/>
</dbReference>
<feature type="compositionally biased region" description="Basic and acidic residues" evidence="6">
    <location>
        <begin position="206"/>
        <end position="218"/>
    </location>
</feature>
<evidence type="ECO:0000259" key="7">
    <source>
        <dbReference type="Pfam" id="PF05179"/>
    </source>
</evidence>
<evidence type="ECO:0000256" key="4">
    <source>
        <dbReference type="ARBA" id="ARBA00023163"/>
    </source>
</evidence>
<dbReference type="FunFam" id="3.40.50.11990:FF:000002">
    <property type="entry name" value="protein CDC73 homolog"/>
    <property type="match status" value="1"/>
</dbReference>
<accession>B8BV42</accession>
<dbReference type="PANTHER" id="PTHR12466:SF8">
    <property type="entry name" value="PARAFIBROMIN"/>
    <property type="match status" value="1"/>
</dbReference>
<dbReference type="STRING" id="35128.B8BV42"/>
<gene>
    <name evidence="8" type="ORF">THAPSDRAFT_2703</name>
</gene>
<dbReference type="Proteomes" id="UP000001449">
    <property type="component" value="Chromosome 2"/>
</dbReference>
<dbReference type="InterPro" id="IPR038103">
    <property type="entry name" value="CDC73_C_sf"/>
</dbReference>
<evidence type="ECO:0000313" key="8">
    <source>
        <dbReference type="EMBL" id="EED95393.1"/>
    </source>
</evidence>
<reference evidence="8 9" key="1">
    <citation type="journal article" date="2004" name="Science">
        <title>The genome of the diatom Thalassiosira pseudonana: ecology, evolution, and metabolism.</title>
        <authorList>
            <person name="Armbrust E.V."/>
            <person name="Berges J.A."/>
            <person name="Bowler C."/>
            <person name="Green B.R."/>
            <person name="Martinez D."/>
            <person name="Putnam N.H."/>
            <person name="Zhou S."/>
            <person name="Allen A.E."/>
            <person name="Apt K.E."/>
            <person name="Bechner M."/>
            <person name="Brzezinski M.A."/>
            <person name="Chaal B.K."/>
            <person name="Chiovitti A."/>
            <person name="Davis A.K."/>
            <person name="Demarest M.S."/>
            <person name="Detter J.C."/>
            <person name="Glavina T."/>
            <person name="Goodstein D."/>
            <person name="Hadi M.Z."/>
            <person name="Hellsten U."/>
            <person name="Hildebrand M."/>
            <person name="Jenkins B.D."/>
            <person name="Jurka J."/>
            <person name="Kapitonov V.V."/>
            <person name="Kroger N."/>
            <person name="Lau W.W."/>
            <person name="Lane T.W."/>
            <person name="Larimer F.W."/>
            <person name="Lippmeier J.C."/>
            <person name="Lucas S."/>
            <person name="Medina M."/>
            <person name="Montsant A."/>
            <person name="Obornik M."/>
            <person name="Parker M.S."/>
            <person name="Palenik B."/>
            <person name="Pazour G.J."/>
            <person name="Richardson P.M."/>
            <person name="Rynearson T.A."/>
            <person name="Saito M.A."/>
            <person name="Schwartz D.C."/>
            <person name="Thamatrakoln K."/>
            <person name="Valentin K."/>
            <person name="Vardi A."/>
            <person name="Wilkerson F.P."/>
            <person name="Rokhsar D.S."/>
        </authorList>
    </citation>
    <scope>NUCLEOTIDE SEQUENCE [LARGE SCALE GENOMIC DNA]</scope>
    <source>
        <strain evidence="8 9">CCMP1335</strain>
    </source>
</reference>
<dbReference type="OMA" id="IINAHEF"/>
<dbReference type="GO" id="GO:0006368">
    <property type="term" value="P:transcription elongation by RNA polymerase II"/>
    <property type="evidence" value="ECO:0007669"/>
    <property type="project" value="InterPro"/>
</dbReference>
<dbReference type="GO" id="GO:0032968">
    <property type="term" value="P:positive regulation of transcription elongation by RNA polymerase II"/>
    <property type="evidence" value="ECO:0000318"/>
    <property type="project" value="GO_Central"/>
</dbReference>
<evidence type="ECO:0000256" key="2">
    <source>
        <dbReference type="ARBA" id="ARBA00010427"/>
    </source>
</evidence>
<feature type="compositionally biased region" description="Basic and acidic residues" evidence="6">
    <location>
        <begin position="135"/>
        <end position="169"/>
    </location>
</feature>
<dbReference type="EMBL" id="CM000639">
    <property type="protein sequence ID" value="EED95393.1"/>
    <property type="molecule type" value="Genomic_DNA"/>
</dbReference>
<dbReference type="GeneID" id="7443090"/>
<reference evidence="8 9" key="2">
    <citation type="journal article" date="2008" name="Nature">
        <title>The Phaeodactylum genome reveals the evolutionary history of diatom genomes.</title>
        <authorList>
            <person name="Bowler C."/>
            <person name="Allen A.E."/>
            <person name="Badger J.H."/>
            <person name="Grimwood J."/>
            <person name="Jabbari K."/>
            <person name="Kuo A."/>
            <person name="Maheswari U."/>
            <person name="Martens C."/>
            <person name="Maumus F."/>
            <person name="Otillar R.P."/>
            <person name="Rayko E."/>
            <person name="Salamov A."/>
            <person name="Vandepoele K."/>
            <person name="Beszteri B."/>
            <person name="Gruber A."/>
            <person name="Heijde M."/>
            <person name="Katinka M."/>
            <person name="Mock T."/>
            <person name="Valentin K."/>
            <person name="Verret F."/>
            <person name="Berges J.A."/>
            <person name="Brownlee C."/>
            <person name="Cadoret J.P."/>
            <person name="Chiovitti A."/>
            <person name="Choi C.J."/>
            <person name="Coesel S."/>
            <person name="De Martino A."/>
            <person name="Detter J.C."/>
            <person name="Durkin C."/>
            <person name="Falciatore A."/>
            <person name="Fournet J."/>
            <person name="Haruta M."/>
            <person name="Huysman M.J."/>
            <person name="Jenkins B.D."/>
            <person name="Jiroutova K."/>
            <person name="Jorgensen R.E."/>
            <person name="Joubert Y."/>
            <person name="Kaplan A."/>
            <person name="Kroger N."/>
            <person name="Kroth P.G."/>
            <person name="La Roche J."/>
            <person name="Lindquist E."/>
            <person name="Lommer M."/>
            <person name="Martin-Jezequel V."/>
            <person name="Lopez P.J."/>
            <person name="Lucas S."/>
            <person name="Mangogna M."/>
            <person name="McGinnis K."/>
            <person name="Medlin L.K."/>
            <person name="Montsant A."/>
            <person name="Oudot-Le Secq M.P."/>
            <person name="Napoli C."/>
            <person name="Obornik M."/>
            <person name="Parker M.S."/>
            <person name="Petit J.L."/>
            <person name="Porcel B.M."/>
            <person name="Poulsen N."/>
            <person name="Robison M."/>
            <person name="Rychlewski L."/>
            <person name="Rynearson T.A."/>
            <person name="Schmutz J."/>
            <person name="Shapiro H."/>
            <person name="Siaut M."/>
            <person name="Stanley M."/>
            <person name="Sussman M.R."/>
            <person name="Taylor A.R."/>
            <person name="Vardi A."/>
            <person name="von Dassow P."/>
            <person name="Vyverman W."/>
            <person name="Willis A."/>
            <person name="Wyrwicz L.S."/>
            <person name="Rokhsar D.S."/>
            <person name="Weissenbach J."/>
            <person name="Armbrust E.V."/>
            <person name="Green B.R."/>
            <person name="Van de Peer Y."/>
            <person name="Grigoriev I.V."/>
        </authorList>
    </citation>
    <scope>NUCLEOTIDE SEQUENCE [LARGE SCALE GENOMIC DNA]</scope>
    <source>
        <strain evidence="8 9">CCMP1335</strain>
    </source>
</reference>
<evidence type="ECO:0000256" key="3">
    <source>
        <dbReference type="ARBA" id="ARBA00023015"/>
    </source>
</evidence>
<keyword evidence="5" id="KW-0539">Nucleus</keyword>
<keyword evidence="9" id="KW-1185">Reference proteome</keyword>
<dbReference type="Gene3D" id="3.40.50.11990">
    <property type="entry name" value="RNA polymerase II accessory factor, Cdc73 C-terminal domain"/>
    <property type="match status" value="1"/>
</dbReference>
<dbReference type="PANTHER" id="PTHR12466">
    <property type="entry name" value="CDC73 DOMAIN PROTEIN"/>
    <property type="match status" value="1"/>
</dbReference>
<feature type="compositionally biased region" description="Polar residues" evidence="6">
    <location>
        <begin position="188"/>
        <end position="204"/>
    </location>
</feature>
<keyword evidence="3" id="KW-0805">Transcription regulation</keyword>
<feature type="compositionally biased region" description="Low complexity" evidence="6">
    <location>
        <begin position="382"/>
        <end position="392"/>
    </location>
</feature>
<comment type="subcellular location">
    <subcellularLocation>
        <location evidence="1">Nucleus</location>
    </subcellularLocation>
</comment>
<dbReference type="InParanoid" id="B8BV42"/>
<protein>
    <recommendedName>
        <fullName evidence="7">Cell division control protein 73 C-terminal domain-containing protein</fullName>
    </recommendedName>
</protein>
<feature type="region of interest" description="Disordered" evidence="6">
    <location>
        <begin position="314"/>
        <end position="343"/>
    </location>
</feature>
<dbReference type="eggNOG" id="KOG3786">
    <property type="taxonomic scope" value="Eukaryota"/>
</dbReference>
<dbReference type="RefSeq" id="XP_002287950.1">
    <property type="nucleotide sequence ID" value="XM_002287914.1"/>
</dbReference>
<proteinExistence type="inferred from homology"/>
<feature type="region of interest" description="Disordered" evidence="6">
    <location>
        <begin position="107"/>
        <end position="264"/>
    </location>
</feature>
<dbReference type="GO" id="GO:0000993">
    <property type="term" value="F:RNA polymerase II complex binding"/>
    <property type="evidence" value="ECO:0000318"/>
    <property type="project" value="GO_Central"/>
</dbReference>
<evidence type="ECO:0000256" key="1">
    <source>
        <dbReference type="ARBA" id="ARBA00004123"/>
    </source>
</evidence>
<dbReference type="HOGENOM" id="CLU_472157_0_0_1"/>
<dbReference type="PaxDb" id="35128-Thaps2703"/>
<feature type="compositionally biased region" description="Basic and acidic residues" evidence="6">
    <location>
        <begin position="254"/>
        <end position="264"/>
    </location>
</feature>
<comment type="similarity">
    <text evidence="2">Belongs to the CDC73 family.</text>
</comment>
<dbReference type="Pfam" id="PF05179">
    <property type="entry name" value="CDC73_C"/>
    <property type="match status" value="1"/>
</dbReference>
<evidence type="ECO:0000256" key="6">
    <source>
        <dbReference type="SAM" id="MobiDB-lite"/>
    </source>
</evidence>